<dbReference type="OrthoDB" id="46583at2759"/>
<accession>A0A9Q0RC17</accession>
<dbReference type="GO" id="GO:0001006">
    <property type="term" value="F:RNA polymerase III type 3 promoter sequence-specific DNA binding"/>
    <property type="evidence" value="ECO:0007669"/>
    <property type="project" value="TreeGrafter"/>
</dbReference>
<reference evidence="7" key="1">
    <citation type="submission" date="2022-10" db="EMBL/GenBank/DDBJ databases">
        <title>Novel sulphate-reducing endosymbionts in the free-living metamonad Anaeramoeba.</title>
        <authorList>
            <person name="Jerlstrom-Hultqvist J."/>
            <person name="Cepicka I."/>
            <person name="Gallot-Lavallee L."/>
            <person name="Salas-Leiva D."/>
            <person name="Curtis B.A."/>
            <person name="Zahonova K."/>
            <person name="Pipaliya S."/>
            <person name="Dacks J."/>
            <person name="Roger A.J."/>
        </authorList>
    </citation>
    <scope>NUCLEOTIDE SEQUENCE</scope>
    <source>
        <strain evidence="7">BMAN</strain>
    </source>
</reference>
<gene>
    <name evidence="7" type="ORF">M0811_08037</name>
</gene>
<dbReference type="PANTHER" id="PTHR13421:SF16">
    <property type="entry name" value="SNRNA-ACTIVATING PROTEIN COMPLEX SUBUNIT 3"/>
    <property type="match status" value="1"/>
</dbReference>
<sequence length="404" mass="48387">MNKERIQQIENQKNTIKQLKSTSFEKLSRRLSPQFNSKEFINDYKKKMKMIRDLEKTIPQEMLQWEIQFQSNLESLSPMTEFDYVEAALQKELDELKKTDITNLTKKDRIQKIQELIAKDMPHLSSLKNQDNSLTFPMREEENTNQEIIISENSEKNEINENQQIEDTDELDDPITIFTVDVYDIDHRNELDLTQTIELLGNQYLTTLKDFIECATEHIIEDLEKEKVEIMPNIPINKENFKSGYFFINNTFYNDLREEVNIDYSRQIIEWSKQNKRFLERDFYNFDSKKMEETKFNDLVFRINEPYIFTHYGDCTHVIVFTLVRIKHENDPPNENFPLKTYPIKKKKNCVFCKKRLATKIVVNDQLCPSNQALFCDDCFEKLHYSENGDLLYSDFEVYPYYQI</sequence>
<dbReference type="GO" id="GO:0000978">
    <property type="term" value="F:RNA polymerase II cis-regulatory region sequence-specific DNA binding"/>
    <property type="evidence" value="ECO:0007669"/>
    <property type="project" value="TreeGrafter"/>
</dbReference>
<name>A0A9Q0RC17_ANAIG</name>
<dbReference type="GO" id="GO:0001046">
    <property type="term" value="F:core promoter sequence-specific DNA binding"/>
    <property type="evidence" value="ECO:0007669"/>
    <property type="project" value="TreeGrafter"/>
</dbReference>
<keyword evidence="8" id="KW-1185">Reference proteome</keyword>
<dbReference type="GO" id="GO:0042795">
    <property type="term" value="P:snRNA transcription by RNA polymerase II"/>
    <property type="evidence" value="ECO:0007669"/>
    <property type="project" value="TreeGrafter"/>
</dbReference>
<evidence type="ECO:0000256" key="3">
    <source>
        <dbReference type="ARBA" id="ARBA00023015"/>
    </source>
</evidence>
<organism evidence="7 8">
    <name type="scientific">Anaeramoeba ignava</name>
    <name type="common">Anaerobic marine amoeba</name>
    <dbReference type="NCBI Taxonomy" id="1746090"/>
    <lineage>
        <taxon>Eukaryota</taxon>
        <taxon>Metamonada</taxon>
        <taxon>Anaeramoebidae</taxon>
        <taxon>Anaeramoeba</taxon>
    </lineage>
</organism>
<keyword evidence="3" id="KW-0805">Transcription regulation</keyword>
<comment type="similarity">
    <text evidence="2">Belongs to the SNAPC3/SRD2 family.</text>
</comment>
<evidence type="ECO:0000256" key="1">
    <source>
        <dbReference type="ARBA" id="ARBA00004123"/>
    </source>
</evidence>
<dbReference type="GO" id="GO:0005634">
    <property type="term" value="C:nucleus"/>
    <property type="evidence" value="ECO:0007669"/>
    <property type="project" value="UniProtKB-SubCell"/>
</dbReference>
<evidence type="ECO:0000256" key="5">
    <source>
        <dbReference type="ARBA" id="ARBA00023163"/>
    </source>
</evidence>
<evidence type="ECO:0000256" key="4">
    <source>
        <dbReference type="ARBA" id="ARBA00023125"/>
    </source>
</evidence>
<dbReference type="Pfam" id="PF12251">
    <property type="entry name" value="SNAPC3"/>
    <property type="match status" value="1"/>
</dbReference>
<evidence type="ECO:0000256" key="2">
    <source>
        <dbReference type="ARBA" id="ARBA00010410"/>
    </source>
</evidence>
<proteinExistence type="inferred from homology"/>
<dbReference type="AlphaFoldDB" id="A0A9Q0RC17"/>
<keyword evidence="5" id="KW-0804">Transcription</keyword>
<comment type="caution">
    <text evidence="7">The sequence shown here is derived from an EMBL/GenBank/DDBJ whole genome shotgun (WGS) entry which is preliminary data.</text>
</comment>
<keyword evidence="4" id="KW-0238">DNA-binding</keyword>
<dbReference type="GO" id="GO:0019185">
    <property type="term" value="C:snRNA-activating protein complex"/>
    <property type="evidence" value="ECO:0007669"/>
    <property type="project" value="TreeGrafter"/>
</dbReference>
<keyword evidence="6" id="KW-0539">Nucleus</keyword>
<evidence type="ECO:0000313" key="7">
    <source>
        <dbReference type="EMBL" id="KAJ5074682.1"/>
    </source>
</evidence>
<protein>
    <submittedName>
        <fullName evidence="7">snRNA-activating protein complex subunit 3</fullName>
    </submittedName>
</protein>
<dbReference type="InterPro" id="IPR022042">
    <property type="entry name" value="snRNA-activating_su3"/>
</dbReference>
<dbReference type="EMBL" id="JAPDFW010000069">
    <property type="protein sequence ID" value="KAJ5074682.1"/>
    <property type="molecule type" value="Genomic_DNA"/>
</dbReference>
<evidence type="ECO:0000313" key="8">
    <source>
        <dbReference type="Proteomes" id="UP001149090"/>
    </source>
</evidence>
<comment type="subcellular location">
    <subcellularLocation>
        <location evidence="1">Nucleus</location>
    </subcellularLocation>
</comment>
<evidence type="ECO:0000256" key="6">
    <source>
        <dbReference type="ARBA" id="ARBA00023242"/>
    </source>
</evidence>
<dbReference type="Proteomes" id="UP001149090">
    <property type="component" value="Unassembled WGS sequence"/>
</dbReference>
<dbReference type="GO" id="GO:0042796">
    <property type="term" value="P:snRNA transcription by RNA polymerase III"/>
    <property type="evidence" value="ECO:0007669"/>
    <property type="project" value="TreeGrafter"/>
</dbReference>
<dbReference type="GO" id="GO:0003681">
    <property type="term" value="F:bent DNA binding"/>
    <property type="evidence" value="ECO:0007669"/>
    <property type="project" value="TreeGrafter"/>
</dbReference>
<dbReference type="PANTHER" id="PTHR13421">
    <property type="entry name" value="SNRNA-ACTIVATING PROTEIN COMPLEX SUBUNIT 3"/>
    <property type="match status" value="1"/>
</dbReference>